<feature type="transmembrane region" description="Helical" evidence="1">
    <location>
        <begin position="6"/>
        <end position="28"/>
    </location>
</feature>
<dbReference type="AlphaFoldDB" id="A0A8T3AL93"/>
<organism evidence="2 3">
    <name type="scientific">Dendrobium nobile</name>
    <name type="common">Orchid</name>
    <dbReference type="NCBI Taxonomy" id="94219"/>
    <lineage>
        <taxon>Eukaryota</taxon>
        <taxon>Viridiplantae</taxon>
        <taxon>Streptophyta</taxon>
        <taxon>Embryophyta</taxon>
        <taxon>Tracheophyta</taxon>
        <taxon>Spermatophyta</taxon>
        <taxon>Magnoliopsida</taxon>
        <taxon>Liliopsida</taxon>
        <taxon>Asparagales</taxon>
        <taxon>Orchidaceae</taxon>
        <taxon>Epidendroideae</taxon>
        <taxon>Malaxideae</taxon>
        <taxon>Dendrobiinae</taxon>
        <taxon>Dendrobium</taxon>
    </lineage>
</organism>
<evidence type="ECO:0000313" key="3">
    <source>
        <dbReference type="Proteomes" id="UP000829196"/>
    </source>
</evidence>
<feature type="transmembrane region" description="Helical" evidence="1">
    <location>
        <begin position="81"/>
        <end position="99"/>
    </location>
</feature>
<reference evidence="2" key="1">
    <citation type="journal article" date="2022" name="Front. Genet.">
        <title>Chromosome-Scale Assembly of the Dendrobium nobile Genome Provides Insights Into the Molecular Mechanism of the Biosynthesis of the Medicinal Active Ingredient of Dendrobium.</title>
        <authorList>
            <person name="Xu Q."/>
            <person name="Niu S.-C."/>
            <person name="Li K.-L."/>
            <person name="Zheng P.-J."/>
            <person name="Zhang X.-J."/>
            <person name="Jia Y."/>
            <person name="Liu Y."/>
            <person name="Niu Y.-X."/>
            <person name="Yu L.-H."/>
            <person name="Chen D.-F."/>
            <person name="Zhang G.-Q."/>
        </authorList>
    </citation>
    <scope>NUCLEOTIDE SEQUENCE</scope>
    <source>
        <tissue evidence="2">Leaf</tissue>
    </source>
</reference>
<evidence type="ECO:0000313" key="2">
    <source>
        <dbReference type="EMBL" id="KAI0497189.1"/>
    </source>
</evidence>
<comment type="caution">
    <text evidence="2">The sequence shown here is derived from an EMBL/GenBank/DDBJ whole genome shotgun (WGS) entry which is preliminary data.</text>
</comment>
<keyword evidence="1" id="KW-1133">Transmembrane helix</keyword>
<feature type="transmembrane region" description="Helical" evidence="1">
    <location>
        <begin position="35"/>
        <end position="54"/>
    </location>
</feature>
<gene>
    <name evidence="2" type="ORF">KFK09_020411</name>
</gene>
<dbReference type="Proteomes" id="UP000829196">
    <property type="component" value="Unassembled WGS sequence"/>
</dbReference>
<evidence type="ECO:0000256" key="1">
    <source>
        <dbReference type="SAM" id="Phobius"/>
    </source>
</evidence>
<accession>A0A8T3AL93</accession>
<protein>
    <submittedName>
        <fullName evidence="2">Uncharacterized protein</fullName>
    </submittedName>
</protein>
<keyword evidence="1" id="KW-0472">Membrane</keyword>
<proteinExistence type="predicted"/>
<keyword evidence="3" id="KW-1185">Reference proteome</keyword>
<keyword evidence="1" id="KW-0812">Transmembrane</keyword>
<name>A0A8T3AL93_DENNO</name>
<dbReference type="EMBL" id="JAGYWB010000015">
    <property type="protein sequence ID" value="KAI0497189.1"/>
    <property type="molecule type" value="Genomic_DNA"/>
</dbReference>
<sequence length="102" mass="10964">MVGPSLCLFGSVAIWAAVGCFAISWILFAGSRSVISTFSGFCFFFVAGLVFHGLPVSFLENHVLLCPVDCKIGVDNYCGELFVSFLVSPFFGCFPLSTLKCS</sequence>